<dbReference type="RefSeq" id="WP_089894553.1">
    <property type="nucleotide sequence ID" value="NZ_FOJG01000001.1"/>
</dbReference>
<evidence type="ECO:0000259" key="5">
    <source>
        <dbReference type="Pfam" id="PF00171"/>
    </source>
</evidence>
<name>A0A1I0R516_9BACT</name>
<dbReference type="InterPro" id="IPR015590">
    <property type="entry name" value="Aldehyde_DH_dom"/>
</dbReference>
<dbReference type="STRING" id="29529.SAMN04488122_2236"/>
<evidence type="ECO:0000256" key="3">
    <source>
        <dbReference type="PROSITE-ProRule" id="PRU10007"/>
    </source>
</evidence>
<evidence type="ECO:0000313" key="7">
    <source>
        <dbReference type="Proteomes" id="UP000199310"/>
    </source>
</evidence>
<organism evidence="6 7">
    <name type="scientific">Chitinophaga arvensicola</name>
    <dbReference type="NCBI Taxonomy" id="29529"/>
    <lineage>
        <taxon>Bacteria</taxon>
        <taxon>Pseudomonadati</taxon>
        <taxon>Bacteroidota</taxon>
        <taxon>Chitinophagia</taxon>
        <taxon>Chitinophagales</taxon>
        <taxon>Chitinophagaceae</taxon>
        <taxon>Chitinophaga</taxon>
    </lineage>
</organism>
<dbReference type="Pfam" id="PF00171">
    <property type="entry name" value="Aldedh"/>
    <property type="match status" value="1"/>
</dbReference>
<dbReference type="Gene3D" id="3.40.605.10">
    <property type="entry name" value="Aldehyde Dehydrogenase, Chain A, domain 1"/>
    <property type="match status" value="1"/>
</dbReference>
<feature type="active site" evidence="3">
    <location>
        <position position="226"/>
    </location>
</feature>
<reference evidence="7" key="1">
    <citation type="submission" date="2016-10" db="EMBL/GenBank/DDBJ databases">
        <authorList>
            <person name="Varghese N."/>
            <person name="Submissions S."/>
        </authorList>
    </citation>
    <scope>NUCLEOTIDE SEQUENCE [LARGE SCALE GENOMIC DNA]</scope>
    <source>
        <strain evidence="7">DSM 3695</strain>
    </source>
</reference>
<accession>A0A1I0R516</accession>
<dbReference type="InterPro" id="IPR016160">
    <property type="entry name" value="Ald_DH_CS_CYS"/>
</dbReference>
<proteinExistence type="inferred from homology"/>
<dbReference type="PROSITE" id="PS00687">
    <property type="entry name" value="ALDEHYDE_DEHYDR_GLU"/>
    <property type="match status" value="1"/>
</dbReference>
<gene>
    <name evidence="6" type="ORF">SAMN04488122_2236</name>
</gene>
<feature type="domain" description="Aldehyde dehydrogenase" evidence="5">
    <location>
        <begin position="2"/>
        <end position="449"/>
    </location>
</feature>
<dbReference type="InterPro" id="IPR016162">
    <property type="entry name" value="Ald_DH_N"/>
</dbReference>
<dbReference type="PROSITE" id="PS00070">
    <property type="entry name" value="ALDEHYDE_DEHYDR_CYS"/>
    <property type="match status" value="1"/>
</dbReference>
<dbReference type="Gene3D" id="3.40.309.10">
    <property type="entry name" value="Aldehyde Dehydrogenase, Chain A, domain 2"/>
    <property type="match status" value="1"/>
</dbReference>
<dbReference type="PANTHER" id="PTHR11699">
    <property type="entry name" value="ALDEHYDE DEHYDROGENASE-RELATED"/>
    <property type="match status" value="1"/>
</dbReference>
<dbReference type="EMBL" id="FOJG01000001">
    <property type="protein sequence ID" value="SEW35399.1"/>
    <property type="molecule type" value="Genomic_DNA"/>
</dbReference>
<dbReference type="InterPro" id="IPR016163">
    <property type="entry name" value="Ald_DH_C"/>
</dbReference>
<comment type="similarity">
    <text evidence="1 4">Belongs to the aldehyde dehydrogenase family.</text>
</comment>
<dbReference type="Proteomes" id="UP000199310">
    <property type="component" value="Unassembled WGS sequence"/>
</dbReference>
<protein>
    <submittedName>
        <fullName evidence="6">Acyl-CoA reductase</fullName>
    </submittedName>
</protein>
<dbReference type="OrthoDB" id="629320at2"/>
<dbReference type="GO" id="GO:0016620">
    <property type="term" value="F:oxidoreductase activity, acting on the aldehyde or oxo group of donors, NAD or NADP as acceptor"/>
    <property type="evidence" value="ECO:0007669"/>
    <property type="project" value="InterPro"/>
</dbReference>
<evidence type="ECO:0000256" key="2">
    <source>
        <dbReference type="ARBA" id="ARBA00023002"/>
    </source>
</evidence>
<dbReference type="SUPFAM" id="SSF53720">
    <property type="entry name" value="ALDH-like"/>
    <property type="match status" value="1"/>
</dbReference>
<dbReference type="AlphaFoldDB" id="A0A1I0R516"/>
<evidence type="ECO:0000256" key="1">
    <source>
        <dbReference type="ARBA" id="ARBA00009986"/>
    </source>
</evidence>
<dbReference type="InterPro" id="IPR016161">
    <property type="entry name" value="Ald_DH/histidinol_DH"/>
</dbReference>
<evidence type="ECO:0000313" key="6">
    <source>
        <dbReference type="EMBL" id="SEW35399.1"/>
    </source>
</evidence>
<keyword evidence="7" id="KW-1185">Reference proteome</keyword>
<dbReference type="InterPro" id="IPR029510">
    <property type="entry name" value="Ald_DH_CS_GLU"/>
</dbReference>
<evidence type="ECO:0000256" key="4">
    <source>
        <dbReference type="RuleBase" id="RU003345"/>
    </source>
</evidence>
<keyword evidence="2 4" id="KW-0560">Oxidoreductase</keyword>
<dbReference type="FunFam" id="3.40.309.10:FF:000009">
    <property type="entry name" value="Aldehyde dehydrogenase A"/>
    <property type="match status" value="1"/>
</dbReference>
<sequence length="454" mass="50493">MRLFNPGTGQVLSILRDEHEGQIIDKLSLLKMGLKNWSKVPLAERIKAIARFSQQLEKKIEKLAAILTSETGKPLQQSRNEINGARTRIQWMLDNAEKYLSDEWVTNTDELKEKISYEPLGIICNISAWNYPYLVGVNVFIPALLAGNVVLYKPSEYACLTGLEIEKLLYYAGVDQNAFRVVTGAKEVGEILLKLDFDGYFFTGSYATGKYIYEKVAPKMVPCQLELGGKDPLYVAEDIEDIAAVAAATADGAFYNNGQSCCAVERIYVHEKVYDEYIDAFVKTVKSWKLGLPTDEGVYFGAVTRPSHLKILEAQVLEARAKGAKLLLGGHIIKHEGAYFEPTVLTDVDNKMKIMQEESFGPVIGIMKVSSDEEAINLMNDTEYGLTASVYSSSRERAEKILSQVNSGTGYWNCCDRVTAGLPWAGRKHSGFGATLSHQGLRAFTKTKSWQMKG</sequence>